<keyword evidence="1" id="KW-1133">Transmembrane helix</keyword>
<gene>
    <name evidence="2" type="ORF">DAPPUDRAFT_123780</name>
</gene>
<proteinExistence type="predicted"/>
<keyword evidence="1" id="KW-0472">Membrane</keyword>
<organism evidence="2 3">
    <name type="scientific">Daphnia pulex</name>
    <name type="common">Water flea</name>
    <dbReference type="NCBI Taxonomy" id="6669"/>
    <lineage>
        <taxon>Eukaryota</taxon>
        <taxon>Metazoa</taxon>
        <taxon>Ecdysozoa</taxon>
        <taxon>Arthropoda</taxon>
        <taxon>Crustacea</taxon>
        <taxon>Branchiopoda</taxon>
        <taxon>Diplostraca</taxon>
        <taxon>Cladocera</taxon>
        <taxon>Anomopoda</taxon>
        <taxon>Daphniidae</taxon>
        <taxon>Daphnia</taxon>
    </lineage>
</organism>
<dbReference type="EMBL" id="GL736123">
    <property type="protein sequence ID" value="EFX60539.1"/>
    <property type="molecule type" value="Genomic_DNA"/>
</dbReference>
<accession>E9I641</accession>
<reference evidence="2 3" key="1">
    <citation type="journal article" date="2011" name="Science">
        <title>The ecoresponsive genome of Daphnia pulex.</title>
        <authorList>
            <person name="Colbourne J.K."/>
            <person name="Pfrender M.E."/>
            <person name="Gilbert D."/>
            <person name="Thomas W.K."/>
            <person name="Tucker A."/>
            <person name="Oakley T.H."/>
            <person name="Tokishita S."/>
            <person name="Aerts A."/>
            <person name="Arnold G.J."/>
            <person name="Basu M.K."/>
            <person name="Bauer D.J."/>
            <person name="Caceres C.E."/>
            <person name="Carmel L."/>
            <person name="Casola C."/>
            <person name="Choi J.H."/>
            <person name="Detter J.C."/>
            <person name="Dong Q."/>
            <person name="Dusheyko S."/>
            <person name="Eads B.D."/>
            <person name="Frohlich T."/>
            <person name="Geiler-Samerotte K.A."/>
            <person name="Gerlach D."/>
            <person name="Hatcher P."/>
            <person name="Jogdeo S."/>
            <person name="Krijgsveld J."/>
            <person name="Kriventseva E.V."/>
            <person name="Kultz D."/>
            <person name="Laforsch C."/>
            <person name="Lindquist E."/>
            <person name="Lopez J."/>
            <person name="Manak J.R."/>
            <person name="Muller J."/>
            <person name="Pangilinan J."/>
            <person name="Patwardhan R.P."/>
            <person name="Pitluck S."/>
            <person name="Pritham E.J."/>
            <person name="Rechtsteiner A."/>
            <person name="Rho M."/>
            <person name="Rogozin I.B."/>
            <person name="Sakarya O."/>
            <person name="Salamov A."/>
            <person name="Schaack S."/>
            <person name="Shapiro H."/>
            <person name="Shiga Y."/>
            <person name="Skalitzky C."/>
            <person name="Smith Z."/>
            <person name="Souvorov A."/>
            <person name="Sung W."/>
            <person name="Tang Z."/>
            <person name="Tsuchiya D."/>
            <person name="Tu H."/>
            <person name="Vos H."/>
            <person name="Wang M."/>
            <person name="Wolf Y.I."/>
            <person name="Yamagata H."/>
            <person name="Yamada T."/>
            <person name="Ye Y."/>
            <person name="Shaw J.R."/>
            <person name="Andrews J."/>
            <person name="Crease T.J."/>
            <person name="Tang H."/>
            <person name="Lucas S.M."/>
            <person name="Robertson H.M."/>
            <person name="Bork P."/>
            <person name="Koonin E.V."/>
            <person name="Zdobnov E.M."/>
            <person name="Grigoriev I.V."/>
            <person name="Lynch M."/>
            <person name="Boore J.L."/>
        </authorList>
    </citation>
    <scope>NUCLEOTIDE SEQUENCE [LARGE SCALE GENOMIC DNA]</scope>
</reference>
<evidence type="ECO:0000313" key="3">
    <source>
        <dbReference type="Proteomes" id="UP000000305"/>
    </source>
</evidence>
<dbReference type="Proteomes" id="UP000000305">
    <property type="component" value="Unassembled WGS sequence"/>
</dbReference>
<evidence type="ECO:0000256" key="1">
    <source>
        <dbReference type="SAM" id="Phobius"/>
    </source>
</evidence>
<dbReference type="HOGENOM" id="CLU_1311258_0_0_1"/>
<dbReference type="KEGG" id="dpx:DAPPUDRAFT_123780"/>
<dbReference type="PhylomeDB" id="E9I641"/>
<keyword evidence="3" id="KW-1185">Reference proteome</keyword>
<feature type="transmembrane region" description="Helical" evidence="1">
    <location>
        <begin position="50"/>
        <end position="75"/>
    </location>
</feature>
<name>E9I641_DAPPU</name>
<sequence length="210" mass="23039">MADILATIHEHHVEDNSRDLFTSNVLIHHSDAPHVDFVAKMGGWLKNFGAISGLGMISVIAVRFCGVGSLLLKAFPIMSKILKMNCFKRTQPAITAAATPAPVIIMPLADTYSSRSTASEQSTVPPRKKKPRQPRLVRVCISLVRHKSVIICSESVPQVCTSLYFPCNTYKSVIILSVSVSQVCKKLHSNSQCRANGYEFSSVGLLEQQQ</sequence>
<keyword evidence="1" id="KW-0812">Transmembrane</keyword>
<evidence type="ECO:0000313" key="2">
    <source>
        <dbReference type="EMBL" id="EFX60539.1"/>
    </source>
</evidence>
<dbReference type="InParanoid" id="E9I641"/>
<dbReference type="AlphaFoldDB" id="E9I641"/>
<protein>
    <submittedName>
        <fullName evidence="2">Uncharacterized protein</fullName>
    </submittedName>
</protein>